<feature type="compositionally biased region" description="Basic residues" evidence="5">
    <location>
        <begin position="1"/>
        <end position="10"/>
    </location>
</feature>
<dbReference type="InterPro" id="IPR001647">
    <property type="entry name" value="HTH_TetR"/>
</dbReference>
<sequence length="238" mass="25930">MPARTPRRRQNGPSGKPSPVPSPHTEATPPSRIPSGARAEAKRAAILAAAREGFLAHGFGVNLDRIAELADVSKVTIYNHFGNKETLFLTVIDVALSEALDDAQTYLTTVVADSTDLRADLITACRVWVTRIGSPELLQLRNAVVGELRQIPALATEWSKKGPERFHPMLAMALRSQVQRGRLSIPDIDLAVLQLSGLVLSPIQVYGAYGNPPTVKRVEQLITSGVDMFLSYYGYQDC</sequence>
<evidence type="ECO:0000259" key="6">
    <source>
        <dbReference type="PROSITE" id="PS50977"/>
    </source>
</evidence>
<feature type="region of interest" description="Disordered" evidence="5">
    <location>
        <begin position="1"/>
        <end position="36"/>
    </location>
</feature>
<dbReference type="FunFam" id="1.10.10.60:FF:000141">
    <property type="entry name" value="TetR family transcriptional regulator"/>
    <property type="match status" value="1"/>
</dbReference>
<dbReference type="PANTHER" id="PTHR30055:SF146">
    <property type="entry name" value="HTH-TYPE TRANSCRIPTIONAL DUAL REGULATOR CECR"/>
    <property type="match status" value="1"/>
</dbReference>
<evidence type="ECO:0000256" key="3">
    <source>
        <dbReference type="ARBA" id="ARBA00023163"/>
    </source>
</evidence>
<dbReference type="InterPro" id="IPR036271">
    <property type="entry name" value="Tet_transcr_reg_TetR-rel_C_sf"/>
</dbReference>
<evidence type="ECO:0000256" key="4">
    <source>
        <dbReference type="PROSITE-ProRule" id="PRU00335"/>
    </source>
</evidence>
<dbReference type="GO" id="GO:0045892">
    <property type="term" value="P:negative regulation of DNA-templated transcription"/>
    <property type="evidence" value="ECO:0007669"/>
    <property type="project" value="UniProtKB-ARBA"/>
</dbReference>
<proteinExistence type="predicted"/>
<dbReference type="PROSITE" id="PS50977">
    <property type="entry name" value="HTH_TETR_2"/>
    <property type="match status" value="1"/>
</dbReference>
<gene>
    <name evidence="7" type="ORF">GCM10018793_67500</name>
</gene>
<evidence type="ECO:0000256" key="5">
    <source>
        <dbReference type="SAM" id="MobiDB-lite"/>
    </source>
</evidence>
<dbReference type="SUPFAM" id="SSF48498">
    <property type="entry name" value="Tetracyclin repressor-like, C-terminal domain"/>
    <property type="match status" value="1"/>
</dbReference>
<dbReference type="SUPFAM" id="SSF46689">
    <property type="entry name" value="Homeodomain-like"/>
    <property type="match status" value="1"/>
</dbReference>
<protein>
    <submittedName>
        <fullName evidence="7">TetR family transcriptional regulator</fullName>
    </submittedName>
</protein>
<dbReference type="Gene3D" id="1.10.357.10">
    <property type="entry name" value="Tetracycline Repressor, domain 2"/>
    <property type="match status" value="1"/>
</dbReference>
<feature type="DNA-binding region" description="H-T-H motif" evidence="4">
    <location>
        <begin position="62"/>
        <end position="81"/>
    </location>
</feature>
<evidence type="ECO:0000313" key="8">
    <source>
        <dbReference type="Proteomes" id="UP000603708"/>
    </source>
</evidence>
<keyword evidence="8" id="KW-1185">Reference proteome</keyword>
<dbReference type="PANTHER" id="PTHR30055">
    <property type="entry name" value="HTH-TYPE TRANSCRIPTIONAL REGULATOR RUTR"/>
    <property type="match status" value="1"/>
</dbReference>
<comment type="caution">
    <text evidence="7">The sequence shown here is derived from an EMBL/GenBank/DDBJ whole genome shotgun (WGS) entry which is preliminary data.</text>
</comment>
<name>A0A919GPL4_9ACTN</name>
<reference evidence="7" key="2">
    <citation type="submission" date="2020-09" db="EMBL/GenBank/DDBJ databases">
        <authorList>
            <person name="Sun Q."/>
            <person name="Ohkuma M."/>
        </authorList>
    </citation>
    <scope>NUCLEOTIDE SEQUENCE</scope>
    <source>
        <strain evidence="7">JCM 5069</strain>
    </source>
</reference>
<keyword evidence="1" id="KW-0805">Transcription regulation</keyword>
<keyword evidence="3" id="KW-0804">Transcription</keyword>
<reference evidence="7" key="1">
    <citation type="journal article" date="2014" name="Int. J. Syst. Evol. Microbiol.">
        <title>Complete genome sequence of Corynebacterium casei LMG S-19264T (=DSM 44701T), isolated from a smear-ripened cheese.</title>
        <authorList>
            <consortium name="US DOE Joint Genome Institute (JGI-PGF)"/>
            <person name="Walter F."/>
            <person name="Albersmeier A."/>
            <person name="Kalinowski J."/>
            <person name="Ruckert C."/>
        </authorList>
    </citation>
    <scope>NUCLEOTIDE SEQUENCE</scope>
    <source>
        <strain evidence="7">JCM 5069</strain>
    </source>
</reference>
<dbReference type="InterPro" id="IPR039536">
    <property type="entry name" value="TetR_C_Proteobacteria"/>
</dbReference>
<dbReference type="Proteomes" id="UP000603708">
    <property type="component" value="Unassembled WGS sequence"/>
</dbReference>
<evidence type="ECO:0000256" key="2">
    <source>
        <dbReference type="ARBA" id="ARBA00023125"/>
    </source>
</evidence>
<dbReference type="InterPro" id="IPR050109">
    <property type="entry name" value="HTH-type_TetR-like_transc_reg"/>
</dbReference>
<dbReference type="PRINTS" id="PR00455">
    <property type="entry name" value="HTHTETR"/>
</dbReference>
<dbReference type="EMBL" id="BNCD01000034">
    <property type="protein sequence ID" value="GHH88296.1"/>
    <property type="molecule type" value="Genomic_DNA"/>
</dbReference>
<keyword evidence="2 4" id="KW-0238">DNA-binding</keyword>
<accession>A0A919GPL4</accession>
<dbReference type="Pfam" id="PF00440">
    <property type="entry name" value="TetR_N"/>
    <property type="match status" value="1"/>
</dbReference>
<organism evidence="7 8">
    <name type="scientific">Streptomyces sulfonofaciens</name>
    <dbReference type="NCBI Taxonomy" id="68272"/>
    <lineage>
        <taxon>Bacteria</taxon>
        <taxon>Bacillati</taxon>
        <taxon>Actinomycetota</taxon>
        <taxon>Actinomycetes</taxon>
        <taxon>Kitasatosporales</taxon>
        <taxon>Streptomycetaceae</taxon>
        <taxon>Streptomyces</taxon>
    </lineage>
</organism>
<dbReference type="AlphaFoldDB" id="A0A919GPL4"/>
<dbReference type="GO" id="GO:0003700">
    <property type="term" value="F:DNA-binding transcription factor activity"/>
    <property type="evidence" value="ECO:0007669"/>
    <property type="project" value="TreeGrafter"/>
</dbReference>
<feature type="domain" description="HTH tetR-type" evidence="6">
    <location>
        <begin position="40"/>
        <end position="99"/>
    </location>
</feature>
<dbReference type="GO" id="GO:0000976">
    <property type="term" value="F:transcription cis-regulatory region binding"/>
    <property type="evidence" value="ECO:0007669"/>
    <property type="project" value="TreeGrafter"/>
</dbReference>
<dbReference type="InterPro" id="IPR009057">
    <property type="entry name" value="Homeodomain-like_sf"/>
</dbReference>
<evidence type="ECO:0000313" key="7">
    <source>
        <dbReference type="EMBL" id="GHH88296.1"/>
    </source>
</evidence>
<evidence type="ECO:0000256" key="1">
    <source>
        <dbReference type="ARBA" id="ARBA00023015"/>
    </source>
</evidence>
<dbReference type="Pfam" id="PF14246">
    <property type="entry name" value="TetR_C_7"/>
    <property type="match status" value="1"/>
</dbReference>